<evidence type="ECO:0000259" key="1">
    <source>
        <dbReference type="PROSITE" id="PS50943"/>
    </source>
</evidence>
<evidence type="ECO:0000313" key="3">
    <source>
        <dbReference type="Proteomes" id="UP001500212"/>
    </source>
</evidence>
<sequence length="262" mass="28752">MNQYYSPQAIWGRELRHYRKAASSTQAQLAARIFCSESLISSIETGQAPATPEFAKAADEALDTGGALLRTLDWRKGAPAYPAWFVDWLPAEDQAVQLRAVEIDLIYGLLQTPEYARALLGGDDAAVEARMLRQQILTRDDPPPPTLYCVLDEGALRRDVGGAKVMYDQLQHLLELSERENISVQVVPSRLHRGVRGPFVVATLADGGEVAVADCAFGGAVSTRPEDLATVVSSWESIRTEALPADMSRELIARTAEELWKT</sequence>
<dbReference type="SMART" id="SM00530">
    <property type="entry name" value="HTH_XRE"/>
    <property type="match status" value="1"/>
</dbReference>
<dbReference type="Pfam" id="PF13560">
    <property type="entry name" value="HTH_31"/>
    <property type="match status" value="1"/>
</dbReference>
<accession>A0ABP8TTY7</accession>
<proteinExistence type="predicted"/>
<organism evidence="2 3">
    <name type="scientific">Actinoallomurus liliacearum</name>
    <dbReference type="NCBI Taxonomy" id="1080073"/>
    <lineage>
        <taxon>Bacteria</taxon>
        <taxon>Bacillati</taxon>
        <taxon>Actinomycetota</taxon>
        <taxon>Actinomycetes</taxon>
        <taxon>Streptosporangiales</taxon>
        <taxon>Thermomonosporaceae</taxon>
        <taxon>Actinoallomurus</taxon>
    </lineage>
</organism>
<name>A0ABP8TTY7_9ACTN</name>
<dbReference type="InterPro" id="IPR010982">
    <property type="entry name" value="Lambda_DNA-bd_dom_sf"/>
</dbReference>
<dbReference type="Gene3D" id="1.10.260.40">
    <property type="entry name" value="lambda repressor-like DNA-binding domains"/>
    <property type="match status" value="1"/>
</dbReference>
<dbReference type="Pfam" id="PF19054">
    <property type="entry name" value="DUF5753"/>
    <property type="match status" value="1"/>
</dbReference>
<dbReference type="Proteomes" id="UP001500212">
    <property type="component" value="Unassembled WGS sequence"/>
</dbReference>
<feature type="domain" description="HTH cro/C1-type" evidence="1">
    <location>
        <begin position="15"/>
        <end position="69"/>
    </location>
</feature>
<dbReference type="PROSITE" id="PS50943">
    <property type="entry name" value="HTH_CROC1"/>
    <property type="match status" value="1"/>
</dbReference>
<protein>
    <submittedName>
        <fullName evidence="2">Helix-turn-helix transcriptional regulator</fullName>
    </submittedName>
</protein>
<dbReference type="InterPro" id="IPR001387">
    <property type="entry name" value="Cro/C1-type_HTH"/>
</dbReference>
<keyword evidence="3" id="KW-1185">Reference proteome</keyword>
<dbReference type="SUPFAM" id="SSF47413">
    <property type="entry name" value="lambda repressor-like DNA-binding domains"/>
    <property type="match status" value="1"/>
</dbReference>
<dbReference type="CDD" id="cd00093">
    <property type="entry name" value="HTH_XRE"/>
    <property type="match status" value="1"/>
</dbReference>
<reference evidence="3" key="1">
    <citation type="journal article" date="2019" name="Int. J. Syst. Evol. Microbiol.">
        <title>The Global Catalogue of Microorganisms (GCM) 10K type strain sequencing project: providing services to taxonomists for standard genome sequencing and annotation.</title>
        <authorList>
            <consortium name="The Broad Institute Genomics Platform"/>
            <consortium name="The Broad Institute Genome Sequencing Center for Infectious Disease"/>
            <person name="Wu L."/>
            <person name="Ma J."/>
        </authorList>
    </citation>
    <scope>NUCLEOTIDE SEQUENCE [LARGE SCALE GENOMIC DNA]</scope>
    <source>
        <strain evidence="3">JCM 17938</strain>
    </source>
</reference>
<comment type="caution">
    <text evidence="2">The sequence shown here is derived from an EMBL/GenBank/DDBJ whole genome shotgun (WGS) entry which is preliminary data.</text>
</comment>
<evidence type="ECO:0000313" key="2">
    <source>
        <dbReference type="EMBL" id="GAA4616430.1"/>
    </source>
</evidence>
<gene>
    <name evidence="2" type="ORF">GCM10023195_73090</name>
</gene>
<dbReference type="EMBL" id="BAABHJ010000032">
    <property type="protein sequence ID" value="GAA4616430.1"/>
    <property type="molecule type" value="Genomic_DNA"/>
</dbReference>
<dbReference type="RefSeq" id="WP_345364737.1">
    <property type="nucleotide sequence ID" value="NZ_BAABHJ010000032.1"/>
</dbReference>
<dbReference type="InterPro" id="IPR043917">
    <property type="entry name" value="DUF5753"/>
</dbReference>